<evidence type="ECO:0000256" key="1">
    <source>
        <dbReference type="ARBA" id="ARBA00010164"/>
    </source>
</evidence>
<protein>
    <submittedName>
        <fullName evidence="6">Toxin HipA</fullName>
    </submittedName>
</protein>
<dbReference type="InterPro" id="IPR012893">
    <property type="entry name" value="HipA-like_C"/>
</dbReference>
<dbReference type="PANTHER" id="PTHR37419:SF8">
    <property type="entry name" value="TOXIN YJJJ"/>
    <property type="match status" value="1"/>
</dbReference>
<keyword evidence="2" id="KW-0808">Transferase</keyword>
<dbReference type="AlphaFoldDB" id="A0A2T3KM72"/>
<evidence type="ECO:0000256" key="2">
    <source>
        <dbReference type="ARBA" id="ARBA00022679"/>
    </source>
</evidence>
<proteinExistence type="inferred from homology"/>
<organism evidence="6 7">
    <name type="scientific">Photobacterium kishitanii</name>
    <dbReference type="NCBI Taxonomy" id="318456"/>
    <lineage>
        <taxon>Bacteria</taxon>
        <taxon>Pseudomonadati</taxon>
        <taxon>Pseudomonadota</taxon>
        <taxon>Gammaproteobacteria</taxon>
        <taxon>Vibrionales</taxon>
        <taxon>Vibrionaceae</taxon>
        <taxon>Photobacterium</taxon>
    </lineage>
</organism>
<dbReference type="Pfam" id="PF07804">
    <property type="entry name" value="HipA_C"/>
    <property type="match status" value="1"/>
</dbReference>
<dbReference type="InterPro" id="IPR017508">
    <property type="entry name" value="HipA_N1"/>
</dbReference>
<evidence type="ECO:0000259" key="5">
    <source>
        <dbReference type="Pfam" id="PF13657"/>
    </source>
</evidence>
<sequence length="440" mass="49836">MVKQFIEIKYNELAVGAASYDTDTQQSAFEYEKSFINSGLELSPLMMPLAKKIYTFPNIDPATFKGLSGLLADSLPDDFGNSILNAWVARSGRSPSSITPLERLQYTGERGMGALTYSPPTKTSEFSKSKEIEISSLVSVAQDILNERQDFGVDLNPNGHEDKEAMKALMSVGMSAGGARPKAVLAFNNDFTQVRSGQAEVPDGFSHYLMKFDGVSEHNKNEETFGDPLGYGAMEYCYYLLANEMCGIDMMPTTLLNEGNRRHFVTQRFDRIGNKRIHVQTLNAMAHVSYKRAGEYSYEELFGIARQLKLKATDAEQLFKRMVFNIIARNHDDHSKNFGFMMDNHGKWSLSPAYDIAYSYKPDSKWVAQHWMSLNGKRDNFTREDFHGLRSLSPIFTKQMIDNTIDETIEHVSQWKKIALEQDVPRTLIGEIEKNLRLKL</sequence>
<accession>A0A2T3KM72</accession>
<gene>
    <name evidence="6" type="ORF">C9J27_06250</name>
</gene>
<evidence type="ECO:0000256" key="3">
    <source>
        <dbReference type="ARBA" id="ARBA00022777"/>
    </source>
</evidence>
<dbReference type="RefSeq" id="WP_107289370.1">
    <property type="nucleotide sequence ID" value="NZ_PYNF01000003.1"/>
</dbReference>
<dbReference type="GO" id="GO:0004674">
    <property type="term" value="F:protein serine/threonine kinase activity"/>
    <property type="evidence" value="ECO:0007669"/>
    <property type="project" value="TreeGrafter"/>
</dbReference>
<dbReference type="GO" id="GO:0005829">
    <property type="term" value="C:cytosol"/>
    <property type="evidence" value="ECO:0007669"/>
    <property type="project" value="TreeGrafter"/>
</dbReference>
<dbReference type="EMBL" id="PYNF01000003">
    <property type="protein sequence ID" value="PSV00740.1"/>
    <property type="molecule type" value="Genomic_DNA"/>
</dbReference>
<dbReference type="Proteomes" id="UP000241426">
    <property type="component" value="Unassembled WGS sequence"/>
</dbReference>
<feature type="domain" description="HipA-like C-terminal" evidence="4">
    <location>
        <begin position="174"/>
        <end position="414"/>
    </location>
</feature>
<dbReference type="Gene3D" id="1.10.1070.20">
    <property type="match status" value="1"/>
</dbReference>
<reference evidence="6 7" key="1">
    <citation type="submission" date="2018-01" db="EMBL/GenBank/DDBJ databases">
        <title>Whole genome sequencing of Histamine producing bacteria.</title>
        <authorList>
            <person name="Butler K."/>
        </authorList>
    </citation>
    <scope>NUCLEOTIDE SEQUENCE [LARGE SCALE GENOMIC DNA]</scope>
    <source>
        <strain evidence="6 7">FS-7.2</strain>
    </source>
</reference>
<dbReference type="PANTHER" id="PTHR37419">
    <property type="entry name" value="SERINE/THREONINE-PROTEIN KINASE TOXIN HIPA"/>
    <property type="match status" value="1"/>
</dbReference>
<evidence type="ECO:0000259" key="4">
    <source>
        <dbReference type="Pfam" id="PF07804"/>
    </source>
</evidence>
<keyword evidence="3" id="KW-0418">Kinase</keyword>
<dbReference type="Pfam" id="PF13657">
    <property type="entry name" value="Couple_hipA"/>
    <property type="match status" value="1"/>
</dbReference>
<evidence type="ECO:0000313" key="7">
    <source>
        <dbReference type="Proteomes" id="UP000241426"/>
    </source>
</evidence>
<feature type="domain" description="HipA N-terminal subdomain 1" evidence="5">
    <location>
        <begin position="7"/>
        <end position="117"/>
    </location>
</feature>
<name>A0A2T3KM72_9GAMM</name>
<dbReference type="InterPro" id="IPR052028">
    <property type="entry name" value="HipA_Ser/Thr_kinase"/>
</dbReference>
<comment type="caution">
    <text evidence="6">The sequence shown here is derived from an EMBL/GenBank/DDBJ whole genome shotgun (WGS) entry which is preliminary data.</text>
</comment>
<comment type="similarity">
    <text evidence="1">Belongs to the HipA Ser/Thr kinase family.</text>
</comment>
<evidence type="ECO:0000313" key="6">
    <source>
        <dbReference type="EMBL" id="PSV00740.1"/>
    </source>
</evidence>